<feature type="chain" id="PRO_5037296291" evidence="1">
    <location>
        <begin position="21"/>
        <end position="334"/>
    </location>
</feature>
<evidence type="ECO:0000259" key="2">
    <source>
        <dbReference type="Pfam" id="PF18962"/>
    </source>
</evidence>
<name>A0A931BLP2_9BACT</name>
<dbReference type="AlphaFoldDB" id="A0A931BLP2"/>
<dbReference type="EMBL" id="JADQDP010000002">
    <property type="protein sequence ID" value="MBF9141745.1"/>
    <property type="molecule type" value="Genomic_DNA"/>
</dbReference>
<keyword evidence="1" id="KW-0732">Signal</keyword>
<dbReference type="Pfam" id="PF18962">
    <property type="entry name" value="Por_Secre_tail"/>
    <property type="match status" value="1"/>
</dbReference>
<accession>A0A931BLP2</accession>
<evidence type="ECO:0000256" key="1">
    <source>
        <dbReference type="SAM" id="SignalP"/>
    </source>
</evidence>
<keyword evidence="4" id="KW-1185">Reference proteome</keyword>
<dbReference type="Proteomes" id="UP000645610">
    <property type="component" value="Unassembled WGS sequence"/>
</dbReference>
<protein>
    <submittedName>
        <fullName evidence="3">T9SS type A sorting domain-containing protein</fullName>
    </submittedName>
</protein>
<dbReference type="NCBIfam" id="TIGR04183">
    <property type="entry name" value="Por_Secre_tail"/>
    <property type="match status" value="1"/>
</dbReference>
<sequence>MKNTLLKLSFFFLLAFQLKAQNSPFVFQSLSQQPYADLAAPVQSLNNGALWDRNSSFAVPLGFTFTYRNQAITSINVLARGVQFVGLGNLYMFVYNTPFGGNLIQDRGIANNTASMSPVSYAVSGAAGNRIGKIEWKNAGVIQSSPTPQDPTHFVSCQLWLYEQGGKIEIHFGPSFTTATSFQNNSIFVKTYSDNNLAVTPTGNSNNPSYVVENCNIPCYGSVTGAPAQGTVYVFNPNTSFATAARQSAATAFSVYPQPARQQLTIDLKGAPAAATEGQLIDAQGRVVHSFQISQQQAAAPVTIALPTLATGLYALALRSATANWQTQRLVIEQ</sequence>
<reference evidence="3 4" key="1">
    <citation type="submission" date="2020-11" db="EMBL/GenBank/DDBJ databases">
        <authorList>
            <person name="Kim M.K."/>
        </authorList>
    </citation>
    <scope>NUCLEOTIDE SEQUENCE [LARGE SCALE GENOMIC DNA]</scope>
    <source>
        <strain evidence="3 4">BT439</strain>
    </source>
</reference>
<organism evidence="3 4">
    <name type="scientific">Hymenobacter properus</name>
    <dbReference type="NCBI Taxonomy" id="2791026"/>
    <lineage>
        <taxon>Bacteria</taxon>
        <taxon>Pseudomonadati</taxon>
        <taxon>Bacteroidota</taxon>
        <taxon>Cytophagia</taxon>
        <taxon>Cytophagales</taxon>
        <taxon>Hymenobacteraceae</taxon>
        <taxon>Hymenobacter</taxon>
    </lineage>
</organism>
<dbReference type="RefSeq" id="WP_196286087.1">
    <property type="nucleotide sequence ID" value="NZ_JADQDP010000002.1"/>
</dbReference>
<comment type="caution">
    <text evidence="3">The sequence shown here is derived from an EMBL/GenBank/DDBJ whole genome shotgun (WGS) entry which is preliminary data.</text>
</comment>
<dbReference type="InterPro" id="IPR026444">
    <property type="entry name" value="Secre_tail"/>
</dbReference>
<evidence type="ECO:0000313" key="3">
    <source>
        <dbReference type="EMBL" id="MBF9141745.1"/>
    </source>
</evidence>
<feature type="signal peptide" evidence="1">
    <location>
        <begin position="1"/>
        <end position="20"/>
    </location>
</feature>
<evidence type="ECO:0000313" key="4">
    <source>
        <dbReference type="Proteomes" id="UP000645610"/>
    </source>
</evidence>
<gene>
    <name evidence="3" type="ORF">I2I01_08885</name>
</gene>
<feature type="domain" description="Secretion system C-terminal sorting" evidence="2">
    <location>
        <begin position="255"/>
        <end position="332"/>
    </location>
</feature>
<proteinExistence type="predicted"/>